<name>A0ABP9SR98_9ACTN</name>
<evidence type="ECO:0000313" key="5">
    <source>
        <dbReference type="EMBL" id="GAA5199246.1"/>
    </source>
</evidence>
<accession>A0ABP9SR98</accession>
<evidence type="ECO:0000256" key="2">
    <source>
        <dbReference type="ARBA" id="ARBA00022801"/>
    </source>
</evidence>
<evidence type="ECO:0000313" key="6">
    <source>
        <dbReference type="Proteomes" id="UP001501570"/>
    </source>
</evidence>
<dbReference type="PANTHER" id="PTHR34135:SF2">
    <property type="entry name" value="LYSOZYME"/>
    <property type="match status" value="1"/>
</dbReference>
<dbReference type="InterPro" id="IPR018077">
    <property type="entry name" value="Glyco_hydro_fam25_subgr"/>
</dbReference>
<comment type="similarity">
    <text evidence="1">Belongs to the glycosyl hydrolase 25 family.</text>
</comment>
<keyword evidence="3" id="KW-0326">Glycosidase</keyword>
<comment type="caution">
    <text evidence="5">The sequence shown here is derived from an EMBL/GenBank/DDBJ whole genome shotgun (WGS) entry which is preliminary data.</text>
</comment>
<protein>
    <submittedName>
        <fullName evidence="5">Lysozyme</fullName>
    </submittedName>
</protein>
<dbReference type="InterPro" id="IPR002053">
    <property type="entry name" value="Glyco_hydro_25"/>
</dbReference>
<keyword evidence="6" id="KW-1185">Reference proteome</keyword>
<dbReference type="Proteomes" id="UP001501570">
    <property type="component" value="Unassembled WGS sequence"/>
</dbReference>
<dbReference type="EMBL" id="BAABJQ010000036">
    <property type="protein sequence ID" value="GAA5199246.1"/>
    <property type="molecule type" value="Genomic_DNA"/>
</dbReference>
<keyword evidence="2" id="KW-0378">Hydrolase</keyword>
<evidence type="ECO:0000256" key="3">
    <source>
        <dbReference type="ARBA" id="ARBA00023295"/>
    </source>
</evidence>
<dbReference type="SUPFAM" id="SSF51445">
    <property type="entry name" value="(Trans)glycosidases"/>
    <property type="match status" value="1"/>
</dbReference>
<feature type="chain" id="PRO_5045282756" evidence="4">
    <location>
        <begin position="30"/>
        <end position="280"/>
    </location>
</feature>
<evidence type="ECO:0000256" key="4">
    <source>
        <dbReference type="SAM" id="SignalP"/>
    </source>
</evidence>
<dbReference type="SMART" id="SM00641">
    <property type="entry name" value="Glyco_25"/>
    <property type="match status" value="1"/>
</dbReference>
<evidence type="ECO:0000256" key="1">
    <source>
        <dbReference type="ARBA" id="ARBA00010646"/>
    </source>
</evidence>
<dbReference type="PROSITE" id="PS51904">
    <property type="entry name" value="GLYCOSYL_HYDROL_F25_2"/>
    <property type="match status" value="1"/>
</dbReference>
<sequence>MSLLWMMRSPRRRRVTGLLLALLVSPVWAAGSAPPVHRPAPPPVPTGVVDAIRAGRPVGYPVGGIDLSSHDHQHFTVQWPTEVAAGSQFVYIKATEGSTYLNPYFVADYSAARDAGRYVGAYVYARPDHGDPIGQADFFLRHAKFARDATTLVPFIDLEWPYAGIRTDRCYNLDPTQMRDWIHAFIGRIEAGIGRKPMIYTNTYWWDPCTGNDPSFGAYPLDLAAYNTTRAPTLPAGWTALTLWQYAPGDPSKLDDHDRDVVKGGAAGLRGLAWPPGTAG</sequence>
<dbReference type="PANTHER" id="PTHR34135">
    <property type="entry name" value="LYSOZYME"/>
    <property type="match status" value="1"/>
</dbReference>
<dbReference type="Gene3D" id="3.20.20.80">
    <property type="entry name" value="Glycosidases"/>
    <property type="match status" value="1"/>
</dbReference>
<dbReference type="RefSeq" id="WP_345637903.1">
    <property type="nucleotide sequence ID" value="NZ_BAABJQ010000036.1"/>
</dbReference>
<keyword evidence="4" id="KW-0732">Signal</keyword>
<dbReference type="Pfam" id="PF01183">
    <property type="entry name" value="Glyco_hydro_25"/>
    <property type="match status" value="1"/>
</dbReference>
<proteinExistence type="inferred from homology"/>
<organism evidence="5 6">
    <name type="scientific">Rugosimonospora acidiphila</name>
    <dbReference type="NCBI Taxonomy" id="556531"/>
    <lineage>
        <taxon>Bacteria</taxon>
        <taxon>Bacillati</taxon>
        <taxon>Actinomycetota</taxon>
        <taxon>Actinomycetes</taxon>
        <taxon>Micromonosporales</taxon>
        <taxon>Micromonosporaceae</taxon>
        <taxon>Rugosimonospora</taxon>
    </lineage>
</organism>
<gene>
    <name evidence="5" type="ORF">GCM10023322_74470</name>
</gene>
<dbReference type="InterPro" id="IPR017853">
    <property type="entry name" value="GH"/>
</dbReference>
<feature type="signal peptide" evidence="4">
    <location>
        <begin position="1"/>
        <end position="29"/>
    </location>
</feature>
<reference evidence="6" key="1">
    <citation type="journal article" date="2019" name="Int. J. Syst. Evol. Microbiol.">
        <title>The Global Catalogue of Microorganisms (GCM) 10K type strain sequencing project: providing services to taxonomists for standard genome sequencing and annotation.</title>
        <authorList>
            <consortium name="The Broad Institute Genomics Platform"/>
            <consortium name="The Broad Institute Genome Sequencing Center for Infectious Disease"/>
            <person name="Wu L."/>
            <person name="Ma J."/>
        </authorList>
    </citation>
    <scope>NUCLEOTIDE SEQUENCE [LARGE SCALE GENOMIC DNA]</scope>
    <source>
        <strain evidence="6">JCM 18304</strain>
    </source>
</reference>